<dbReference type="GO" id="GO:0103023">
    <property type="term" value="F:ITPase activity"/>
    <property type="evidence" value="ECO:0007669"/>
    <property type="project" value="UniProtKB-EC"/>
</dbReference>
<dbReference type="InterPro" id="IPR026533">
    <property type="entry name" value="NTPase/PRRC1"/>
</dbReference>
<dbReference type="GO" id="GO:0046872">
    <property type="term" value="F:metal ion binding"/>
    <property type="evidence" value="ECO:0007669"/>
    <property type="project" value="UniProtKB-KW"/>
</dbReference>
<comment type="subunit">
    <text evidence="10">Homodimer.</text>
</comment>
<comment type="catalytic activity">
    <reaction evidence="9 10">
        <text>XTP + H2O = XDP + phosphate + H(+)</text>
        <dbReference type="Rhea" id="RHEA:28406"/>
        <dbReference type="ChEBI" id="CHEBI:15377"/>
        <dbReference type="ChEBI" id="CHEBI:15378"/>
        <dbReference type="ChEBI" id="CHEBI:43474"/>
        <dbReference type="ChEBI" id="CHEBI:59884"/>
        <dbReference type="ChEBI" id="CHEBI:61314"/>
        <dbReference type="EC" id="3.6.1.73"/>
    </reaction>
</comment>
<dbReference type="GO" id="GO:0000166">
    <property type="term" value="F:nucleotide binding"/>
    <property type="evidence" value="ECO:0007669"/>
    <property type="project" value="UniProtKB-KW"/>
</dbReference>
<sequence length="174" mass="19230">MKIAIGSKNPVKIRAVKNAFNKFFNEFELVSLSAPSNVSNMPMSLKEMIEGARNRAIYSIKKEDADFGVGLEGGCEEIDGKIFLEGIVIVVDKNGKEGIGRSAAVNLPELFIKEIKKGKELGEVIDEITNQKNSKQKGGAVSFLTSDKLKREDEFTDAVIFAIVPFIKREIYDL</sequence>
<evidence type="ECO:0000256" key="3">
    <source>
        <dbReference type="ARBA" id="ARBA00022741"/>
    </source>
</evidence>
<dbReference type="EC" id="3.6.1.73" evidence="10"/>
<keyword evidence="3 10" id="KW-0547">Nucleotide-binding</keyword>
<dbReference type="InterPro" id="IPR002786">
    <property type="entry name" value="Non_canon_purine_NTPase"/>
</dbReference>
<keyword evidence="4 10" id="KW-0378">Hydrolase</keyword>
<keyword evidence="5 10" id="KW-0460">Magnesium</keyword>
<feature type="domain" description="Non-canonical purine NTP phosphatase/PRRC1" evidence="11">
    <location>
        <begin position="6"/>
        <end position="167"/>
    </location>
</feature>
<feature type="binding site" evidence="10">
    <location>
        <begin position="64"/>
        <end position="65"/>
    </location>
    <ligand>
        <name>substrate</name>
    </ligand>
</feature>
<keyword evidence="2 10" id="KW-0479">Metal-binding</keyword>
<dbReference type="Proteomes" id="UP000009375">
    <property type="component" value="Unassembled WGS sequence"/>
</dbReference>
<proteinExistence type="inferred from homology"/>
<comment type="similarity">
    <text evidence="10">Belongs to the YjjX NTPase family.</text>
</comment>
<dbReference type="EMBL" id="GG730068">
    <property type="protein sequence ID" value="EEZ92629.1"/>
    <property type="molecule type" value="Genomic_DNA"/>
</dbReference>
<dbReference type="GO" id="GO:0009117">
    <property type="term" value="P:nucleotide metabolic process"/>
    <property type="evidence" value="ECO:0007669"/>
    <property type="project" value="UniProtKB-KW"/>
</dbReference>
<comment type="cofactor">
    <cofactor evidence="1">
        <name>Mn(2+)</name>
        <dbReference type="ChEBI" id="CHEBI:29035"/>
    </cofactor>
</comment>
<dbReference type="InterPro" id="IPR050299">
    <property type="entry name" value="YjjX_NTPase"/>
</dbReference>
<keyword evidence="7 10" id="KW-0464">Manganese</keyword>
<evidence type="ECO:0000256" key="7">
    <source>
        <dbReference type="ARBA" id="ARBA00023211"/>
    </source>
</evidence>
<reference evidence="12 13" key="1">
    <citation type="journal article" date="2010" name="Proc. Natl. Acad. Sci. U.S.A.">
        <title>Enigmatic, ultrasmall, uncultivated Archaea.</title>
        <authorList>
            <person name="Baker B.J."/>
            <person name="Comolli L.R."/>
            <person name="Dick G.J."/>
            <person name="Hauser L.J."/>
            <person name="Hyatt D."/>
            <person name="Dill B.D."/>
            <person name="Land M.L."/>
            <person name="Verberkmoes N.C."/>
            <person name="Hettich R.L."/>
            <person name="Banfield J.F."/>
        </authorList>
    </citation>
    <scope>NUCLEOTIDE SEQUENCE [LARGE SCALE GENOMIC DNA]</scope>
</reference>
<comment type="catalytic activity">
    <reaction evidence="8 10">
        <text>ITP + H2O = IDP + phosphate + H(+)</text>
        <dbReference type="Rhea" id="RHEA:28330"/>
        <dbReference type="ChEBI" id="CHEBI:15377"/>
        <dbReference type="ChEBI" id="CHEBI:15378"/>
        <dbReference type="ChEBI" id="CHEBI:43474"/>
        <dbReference type="ChEBI" id="CHEBI:58280"/>
        <dbReference type="ChEBI" id="CHEBI:61402"/>
        <dbReference type="EC" id="3.6.1.73"/>
    </reaction>
</comment>
<accession>D2EG89</accession>
<dbReference type="GO" id="GO:0006772">
    <property type="term" value="P:thiamine metabolic process"/>
    <property type="evidence" value="ECO:0007669"/>
    <property type="project" value="TreeGrafter"/>
</dbReference>
<keyword evidence="6 10" id="KW-0546">Nucleotide metabolism</keyword>
<evidence type="ECO:0000256" key="5">
    <source>
        <dbReference type="ARBA" id="ARBA00022842"/>
    </source>
</evidence>
<comment type="caution">
    <text evidence="10">Lacks conserved residue(s) required for the propagation of feature annotation.</text>
</comment>
<evidence type="ECO:0000259" key="11">
    <source>
        <dbReference type="Pfam" id="PF01931"/>
    </source>
</evidence>
<protein>
    <recommendedName>
        <fullName evidence="10">Probable inosine/xanthosine triphosphatase</fullName>
        <shortName evidence="10">ITPase/XTPase</shortName>
        <ecNumber evidence="10">3.6.1.73</ecNumber>
    </recommendedName>
    <alternativeName>
        <fullName evidence="10">Non-canonical purine NTP phosphatase</fullName>
    </alternativeName>
    <alternativeName>
        <fullName evidence="10">Non-standard purine NTP phosphatase</fullName>
    </alternativeName>
    <alternativeName>
        <fullName evidence="10">Nucleoside-triphosphate phosphatase</fullName>
        <shortName evidence="10">NTPase</shortName>
    </alternativeName>
</protein>
<dbReference type="NCBIfam" id="TIGR00258">
    <property type="entry name" value="inosine/xanthosine triphosphatase"/>
    <property type="match status" value="1"/>
</dbReference>
<evidence type="ECO:0000313" key="12">
    <source>
        <dbReference type="EMBL" id="EEZ92629.1"/>
    </source>
</evidence>
<dbReference type="InterPro" id="IPR029001">
    <property type="entry name" value="ITPase-like_fam"/>
</dbReference>
<evidence type="ECO:0000256" key="10">
    <source>
        <dbReference type="HAMAP-Rule" id="MF_00648"/>
    </source>
</evidence>
<evidence type="ECO:0000256" key="1">
    <source>
        <dbReference type="ARBA" id="ARBA00001936"/>
    </source>
</evidence>
<dbReference type="SUPFAM" id="SSF52972">
    <property type="entry name" value="ITPase-like"/>
    <property type="match status" value="1"/>
</dbReference>
<evidence type="ECO:0000256" key="2">
    <source>
        <dbReference type="ARBA" id="ARBA00022723"/>
    </source>
</evidence>
<organism evidence="12 13">
    <name type="scientific">Candidatus Parvarchaeum acidiphilum ARMAN-4</name>
    <dbReference type="NCBI Taxonomy" id="662760"/>
    <lineage>
        <taxon>Archaea</taxon>
        <taxon>Candidatus Parvarchaeota</taxon>
        <taxon>Candidatus Parvarchaeum</taxon>
    </lineage>
</organism>
<gene>
    <name evidence="12" type="ORF">BJBARM4_0782</name>
</gene>
<evidence type="ECO:0000256" key="8">
    <source>
        <dbReference type="ARBA" id="ARBA00048174"/>
    </source>
</evidence>
<evidence type="ECO:0000256" key="6">
    <source>
        <dbReference type="ARBA" id="ARBA00023080"/>
    </source>
</evidence>
<dbReference type="PANTHER" id="PTHR34699:SF2">
    <property type="entry name" value="NON-CANONICAL PURINE NTP PHOSPHATASE_PRRC1 DOMAIN-CONTAINING PROTEIN"/>
    <property type="match status" value="1"/>
</dbReference>
<dbReference type="Gene3D" id="3.90.950.10">
    <property type="match status" value="1"/>
</dbReference>
<evidence type="ECO:0000256" key="9">
    <source>
        <dbReference type="ARBA" id="ARBA00048781"/>
    </source>
</evidence>
<dbReference type="Pfam" id="PF01931">
    <property type="entry name" value="NTPase_I-T"/>
    <property type="match status" value="1"/>
</dbReference>
<name>D2EG89_PARA4</name>
<evidence type="ECO:0000256" key="4">
    <source>
        <dbReference type="ARBA" id="ARBA00022801"/>
    </source>
</evidence>
<comment type="cofactor">
    <cofactor evidence="10">
        <name>Mg(2+)</name>
        <dbReference type="ChEBI" id="CHEBI:18420"/>
    </cofactor>
    <cofactor evidence="10">
        <name>Mn(2+)</name>
        <dbReference type="ChEBI" id="CHEBI:29035"/>
    </cofactor>
    <text evidence="10">Binds 1 divalent metal cation per subunit; can use either Mg(2+) or Mn(2+).</text>
</comment>
<dbReference type="AlphaFoldDB" id="D2EG89"/>
<dbReference type="HAMAP" id="MF_00648">
    <property type="entry name" value="Non_canon_purine_NTPase_YjjX"/>
    <property type="match status" value="1"/>
</dbReference>
<evidence type="ECO:0000313" key="13">
    <source>
        <dbReference type="Proteomes" id="UP000009375"/>
    </source>
</evidence>
<comment type="function">
    <text evidence="10">Phosphatase that hydrolyzes non-canonical purine nucleotides such as XTP and ITP to their respective diphosphate derivatives. Probably excludes non-canonical purines from DNA/RNA precursor pool, thus preventing their incorporation into DNA/RNA and avoiding chromosomal lesions.</text>
</comment>
<dbReference type="FunFam" id="3.90.950.10:FF:000002">
    <property type="entry name" value="Inosine/xanthosine triphosphatase"/>
    <property type="match status" value="1"/>
</dbReference>
<feature type="binding site" evidence="10">
    <location>
        <position position="64"/>
    </location>
    <ligand>
        <name>Mg(2+)</name>
        <dbReference type="ChEBI" id="CHEBI:18420"/>
    </ligand>
</feature>
<dbReference type="PANTHER" id="PTHR34699">
    <property type="match status" value="1"/>
</dbReference>